<comment type="function">
    <text evidence="7">Contributes to the neddylation of all cullins by transferring NEDD8 from N-terminally acetylated NEDD8-conjugating E2s enzyme to different cullin C-terminal domain-RBX complexes which is necessary for the activation of cullin-RING E3 ubiquitin ligases (CRLs). May play a role in DNA damage response and may participate in cell proliferation and anchorage-independent cell growth.</text>
</comment>
<evidence type="ECO:0000256" key="6">
    <source>
        <dbReference type="ARBA" id="ARBA00023242"/>
    </source>
</evidence>
<dbReference type="Gene3D" id="1.10.238.10">
    <property type="entry name" value="EF-hand"/>
    <property type="match status" value="1"/>
</dbReference>
<evidence type="ECO:0000256" key="5">
    <source>
        <dbReference type="ARBA" id="ARBA00023212"/>
    </source>
</evidence>
<dbReference type="PANTHER" id="PTHR12281">
    <property type="entry name" value="RP42 RELATED"/>
    <property type="match status" value="1"/>
</dbReference>
<keyword evidence="6" id="KW-0539">Nucleus</keyword>
<proteinExistence type="predicted"/>
<evidence type="ECO:0000256" key="7">
    <source>
        <dbReference type="ARBA" id="ARBA00046111"/>
    </source>
</evidence>
<evidence type="ECO:0000313" key="12">
    <source>
        <dbReference type="Proteomes" id="UP000261540"/>
    </source>
</evidence>
<name>A0A3B3QQQ4_9TELE</name>
<dbReference type="PROSITE" id="PS51229">
    <property type="entry name" value="DCUN1"/>
    <property type="match status" value="1"/>
</dbReference>
<keyword evidence="4" id="KW-0597">Phosphoprotein</keyword>
<dbReference type="PANTHER" id="PTHR12281:SF6">
    <property type="entry name" value="DCN1-LIKE PROTEIN 5"/>
    <property type="match status" value="1"/>
</dbReference>
<sequence>MPVKKKRKSSGSDESALKKCKITSFCRTQIPSRLINPEDHFSSKKCQSWFYEYTDTDEVVGPEGMEKFCEDIGVEPENIIMLVLAWKLEAQNMGFFTKEEWIKGMTSLQCDQPERLQGKLDYLRSQLNDPVTFKNIYRYAFDFARDKNQRSLDMDTAKSMLALILGRTWPLFPVFHQFLEVRVYLGFPSPLLYLVMRLSAHLRIVFRMGFSKCDLTLDDLDLYGSSHHQGAVSSVVLHACMFVVWVGLLVRRQENYCLPILFQQSKYKVMNKDQWYNVLEFSRTVNTDLRNYDEDGACEFVQLVGLNNLGMEFPLEVAKRISHRIRLHGR</sequence>
<dbReference type="GO" id="GO:0005819">
    <property type="term" value="C:spindle"/>
    <property type="evidence" value="ECO:0007669"/>
    <property type="project" value="UniProtKB-SubCell"/>
</dbReference>
<dbReference type="Gene3D" id="1.10.238.200">
    <property type="entry name" value="Cullin, PONY binding domain"/>
    <property type="match status" value="2"/>
</dbReference>
<dbReference type="Proteomes" id="UP000261540">
    <property type="component" value="Unplaced"/>
</dbReference>
<accession>A0A3B3QQQ4</accession>
<keyword evidence="3" id="KW-0963">Cytoplasm</keyword>
<protein>
    <recommendedName>
        <fullName evidence="9">DCN1-like protein</fullName>
    </recommendedName>
    <alternativeName>
        <fullName evidence="9">Defective in cullin neddylation protein 1-like protein</fullName>
    </alternativeName>
</protein>
<dbReference type="GO" id="GO:0045116">
    <property type="term" value="P:protein neddylation"/>
    <property type="evidence" value="ECO:0007669"/>
    <property type="project" value="TreeGrafter"/>
</dbReference>
<keyword evidence="5" id="KW-0206">Cytoskeleton</keyword>
<evidence type="ECO:0000256" key="9">
    <source>
        <dbReference type="RuleBase" id="RU363131"/>
    </source>
</evidence>
<dbReference type="InterPro" id="IPR042460">
    <property type="entry name" value="DCN1-like_PONY"/>
</dbReference>
<organism evidence="11 12">
    <name type="scientific">Paramormyrops kingsleyae</name>
    <dbReference type="NCBI Taxonomy" id="1676925"/>
    <lineage>
        <taxon>Eukaryota</taxon>
        <taxon>Metazoa</taxon>
        <taxon>Chordata</taxon>
        <taxon>Craniata</taxon>
        <taxon>Vertebrata</taxon>
        <taxon>Euteleostomi</taxon>
        <taxon>Actinopterygii</taxon>
        <taxon>Neopterygii</taxon>
        <taxon>Teleostei</taxon>
        <taxon>Osteoglossocephala</taxon>
        <taxon>Osteoglossomorpha</taxon>
        <taxon>Osteoglossiformes</taxon>
        <taxon>Mormyridae</taxon>
        <taxon>Paramormyrops</taxon>
    </lineage>
</organism>
<feature type="domain" description="DCUN1" evidence="10">
    <location>
        <begin position="41"/>
        <end position="310"/>
    </location>
</feature>
<dbReference type="GO" id="GO:0032182">
    <property type="term" value="F:ubiquitin-like protein binding"/>
    <property type="evidence" value="ECO:0007669"/>
    <property type="project" value="TreeGrafter"/>
</dbReference>
<dbReference type="Pfam" id="PF03556">
    <property type="entry name" value="Cullin_binding"/>
    <property type="match status" value="1"/>
</dbReference>
<keyword evidence="12" id="KW-1185">Reference proteome</keyword>
<reference evidence="11" key="1">
    <citation type="submission" date="2025-08" db="UniProtKB">
        <authorList>
            <consortium name="Ensembl"/>
        </authorList>
    </citation>
    <scope>IDENTIFICATION</scope>
</reference>
<evidence type="ECO:0000256" key="2">
    <source>
        <dbReference type="ARBA" id="ARBA00004186"/>
    </source>
</evidence>
<dbReference type="AlphaFoldDB" id="A0A3B3QQQ4"/>
<dbReference type="GO" id="GO:0097602">
    <property type="term" value="F:cullin family protein binding"/>
    <property type="evidence" value="ECO:0007669"/>
    <property type="project" value="TreeGrafter"/>
</dbReference>
<evidence type="ECO:0000256" key="4">
    <source>
        <dbReference type="ARBA" id="ARBA00022553"/>
    </source>
</evidence>
<evidence type="ECO:0000313" key="11">
    <source>
        <dbReference type="Ensembl" id="ENSPKIP00000008184.1"/>
    </source>
</evidence>
<dbReference type="GO" id="GO:0000151">
    <property type="term" value="C:ubiquitin ligase complex"/>
    <property type="evidence" value="ECO:0007669"/>
    <property type="project" value="TreeGrafter"/>
</dbReference>
<reference evidence="11" key="2">
    <citation type="submission" date="2025-09" db="UniProtKB">
        <authorList>
            <consortium name="Ensembl"/>
        </authorList>
    </citation>
    <scope>IDENTIFICATION</scope>
</reference>
<dbReference type="Ensembl" id="ENSPKIT00000032257.1">
    <property type="protein sequence ID" value="ENSPKIP00000008184.1"/>
    <property type="gene ID" value="ENSPKIG00000023773.1"/>
</dbReference>
<evidence type="ECO:0000256" key="3">
    <source>
        <dbReference type="ARBA" id="ARBA00022490"/>
    </source>
</evidence>
<evidence type="ECO:0000256" key="8">
    <source>
        <dbReference type="ARBA" id="ARBA00046585"/>
    </source>
</evidence>
<dbReference type="GO" id="GO:0031624">
    <property type="term" value="F:ubiquitin conjugating enzyme binding"/>
    <property type="evidence" value="ECO:0007669"/>
    <property type="project" value="TreeGrafter"/>
</dbReference>
<evidence type="ECO:0000256" key="1">
    <source>
        <dbReference type="ARBA" id="ARBA00004123"/>
    </source>
</evidence>
<dbReference type="InterPro" id="IPR005176">
    <property type="entry name" value="PONY_dom"/>
</dbReference>
<dbReference type="GeneTree" id="ENSGT00940000156155"/>
<comment type="subcellular location">
    <subcellularLocation>
        <location evidence="2">Cytoplasm</location>
        <location evidence="2">Cytoskeleton</location>
        <location evidence="2">Spindle</location>
    </subcellularLocation>
    <subcellularLocation>
        <location evidence="1">Nucleus</location>
    </subcellularLocation>
</comment>
<evidence type="ECO:0000259" key="10">
    <source>
        <dbReference type="PROSITE" id="PS51229"/>
    </source>
</evidence>
<dbReference type="GO" id="GO:0005634">
    <property type="term" value="C:nucleus"/>
    <property type="evidence" value="ECO:0007669"/>
    <property type="project" value="UniProtKB-SubCell"/>
</dbReference>
<dbReference type="FunFam" id="1.10.238.10:FF:000041">
    <property type="entry name" value="DCN1-like protein"/>
    <property type="match status" value="1"/>
</dbReference>
<dbReference type="STRING" id="1676925.ENSPKIP00000008184"/>
<comment type="subunit">
    <text evidence="8">Part of a complex that contains DCUN1D5, CUL1 and RBX1; this interaction is bridged by CUL1. Interacts (via the DCUN1 domain) with the unneddylated cullins: interacts with CUL1, CUL2, CUL3, CUL4A, CUL4B and CUL5; these interactions promote the cullin neddylation and the identity of the cullin dictates the affinity of the interaction. Interacts (via DCUN1 domain) with UBE2M (N-terminally acetylated form) and probably with UBE2F (N-terminally acetylated form). May also interact with regulators or subunits of cullin-RING ligases such as RBX1, RNF7, ELOB and DDB1; these interactions are bridged by cullins. Interacts with CAND1; this interaction is bridged by cullins and strongly inhibits the neddylation of cullins. These CAND-cullin-DCNL complexes can only be neddylated in the presence of a substrate adapter.</text>
</comment>
<dbReference type="InterPro" id="IPR014764">
    <property type="entry name" value="DCN-prot"/>
</dbReference>